<evidence type="ECO:0000313" key="1">
    <source>
        <dbReference type="EMBL" id="EGX92271.1"/>
    </source>
</evidence>
<protein>
    <submittedName>
        <fullName evidence="1">Uncharacterized protein</fullName>
    </submittedName>
</protein>
<dbReference type="Proteomes" id="UP000001610">
    <property type="component" value="Unassembled WGS sequence"/>
</dbReference>
<dbReference type="VEuPathDB" id="FungiDB:CCM_03641"/>
<proteinExistence type="predicted"/>
<dbReference type="eggNOG" id="ENOG502SYJR">
    <property type="taxonomic scope" value="Eukaryota"/>
</dbReference>
<dbReference type="RefSeq" id="XP_006668855.1">
    <property type="nucleotide sequence ID" value="XM_006668792.1"/>
</dbReference>
<keyword evidence="2" id="KW-1185">Reference proteome</keyword>
<dbReference type="GeneID" id="18165667"/>
<gene>
    <name evidence="1" type="ORF">CCM_03641</name>
</gene>
<dbReference type="KEGG" id="cmt:CCM_03641"/>
<dbReference type="InParanoid" id="G3JFN8"/>
<evidence type="ECO:0000313" key="2">
    <source>
        <dbReference type="Proteomes" id="UP000001610"/>
    </source>
</evidence>
<dbReference type="AlphaFoldDB" id="G3JFN8"/>
<sequence>MSCGASSVSPANLTEADKLQRAAIERIQFDKLSKIVKSLRRIEVPTIAKDALSDLSITLGRPLDVDGSLSSLSDTASTFFLPCDWPHDVLEYKTWSQRSFWRNMEHVILDSAINLQIPDIRSRWFEECLLRLSDLVPDLWNSWCNLDCIWEELRLHLPLRLFYRPRHTAIYHESYSRWVMLTHEELDMPHASCFVLDSGTPDENAILLSEAEAAAALVKHQLRNGIYTSHHTKPVLLATVMRNQTGRITQAHFDGKQNKLVLRQSRTMDLSGEKPSSDAWTMLRWIASQPVGQTRYEIGDTEEGACGNNNPAHDVSFTPKYLQNQDPRQREALVPEVGTGSGYPSRC</sequence>
<accession>G3JFN8</accession>
<dbReference type="HOGENOM" id="CLU_799299_0_0_1"/>
<reference evidence="1 2" key="1">
    <citation type="journal article" date="2011" name="Genome Biol.">
        <title>Genome sequence of the insect pathogenic fungus Cordyceps militaris, a valued traditional Chinese medicine.</title>
        <authorList>
            <person name="Zheng P."/>
            <person name="Xia Y."/>
            <person name="Xiao G."/>
            <person name="Xiong C."/>
            <person name="Hu X."/>
            <person name="Zhang S."/>
            <person name="Zheng H."/>
            <person name="Huang Y."/>
            <person name="Zhou Y."/>
            <person name="Wang S."/>
            <person name="Zhao G.P."/>
            <person name="Liu X."/>
            <person name="St Leger R.J."/>
            <person name="Wang C."/>
        </authorList>
    </citation>
    <scope>NUCLEOTIDE SEQUENCE [LARGE SCALE GENOMIC DNA]</scope>
    <source>
        <strain evidence="1 2">CM01</strain>
    </source>
</reference>
<dbReference type="EMBL" id="JH126401">
    <property type="protein sequence ID" value="EGX92271.1"/>
    <property type="molecule type" value="Genomic_DNA"/>
</dbReference>
<dbReference type="OrthoDB" id="4177740at2759"/>
<organism evidence="1 2">
    <name type="scientific">Cordyceps militaris (strain CM01)</name>
    <name type="common">Caterpillar fungus</name>
    <dbReference type="NCBI Taxonomy" id="983644"/>
    <lineage>
        <taxon>Eukaryota</taxon>
        <taxon>Fungi</taxon>
        <taxon>Dikarya</taxon>
        <taxon>Ascomycota</taxon>
        <taxon>Pezizomycotina</taxon>
        <taxon>Sordariomycetes</taxon>
        <taxon>Hypocreomycetidae</taxon>
        <taxon>Hypocreales</taxon>
        <taxon>Cordycipitaceae</taxon>
        <taxon>Cordyceps</taxon>
    </lineage>
</organism>
<dbReference type="OMA" id="THEELDM"/>
<name>G3JFN8_CORMM</name>